<accession>F0F3M4</accession>
<sequence length="76" mass="8487">MLRVRTPAICRPDGNSLQQIPKGNVLYLMGSTGFPKGNERLPVERKLHMEIHDIQVQTDSDNKGYKRTPGNARAGL</sequence>
<evidence type="ECO:0000313" key="3">
    <source>
        <dbReference type="Proteomes" id="UP000005697"/>
    </source>
</evidence>
<protein>
    <submittedName>
        <fullName evidence="2">Uncharacterized protein</fullName>
    </submittedName>
</protein>
<evidence type="ECO:0000256" key="1">
    <source>
        <dbReference type="SAM" id="MobiDB-lite"/>
    </source>
</evidence>
<dbReference type="HOGENOM" id="CLU_2651426_0_0_10"/>
<evidence type="ECO:0000313" key="2">
    <source>
        <dbReference type="EMBL" id="EGC21440.1"/>
    </source>
</evidence>
<gene>
    <name evidence="2" type="ORF">HMPREF9141_0190</name>
</gene>
<dbReference type="AlphaFoldDB" id="F0F3M4"/>
<feature type="region of interest" description="Disordered" evidence="1">
    <location>
        <begin position="57"/>
        <end position="76"/>
    </location>
</feature>
<proteinExistence type="predicted"/>
<comment type="caution">
    <text evidence="2">The sequence shown here is derived from an EMBL/GenBank/DDBJ whole genome shotgun (WGS) entry which is preliminary data.</text>
</comment>
<name>F0F3M4_9BACT</name>
<dbReference type="Proteomes" id="UP000005697">
    <property type="component" value="Unassembled WGS sequence"/>
</dbReference>
<keyword evidence="3" id="KW-1185">Reference proteome</keyword>
<reference evidence="2 3" key="1">
    <citation type="submission" date="2011-01" db="EMBL/GenBank/DDBJ databases">
        <authorList>
            <person name="Muzny D."/>
            <person name="Qin X."/>
            <person name="Deng J."/>
            <person name="Jiang H."/>
            <person name="Liu Y."/>
            <person name="Qu J."/>
            <person name="Song X.-Z."/>
            <person name="Zhang L."/>
            <person name="Thornton R."/>
            <person name="Coyle M."/>
            <person name="Francisco L."/>
            <person name="Jackson L."/>
            <person name="Javaid M."/>
            <person name="Korchina V."/>
            <person name="Kovar C."/>
            <person name="Mata R."/>
            <person name="Mathew T."/>
            <person name="Ngo R."/>
            <person name="Nguyen L."/>
            <person name="Nguyen N."/>
            <person name="Okwuonu G."/>
            <person name="Ongeri F."/>
            <person name="Pham C."/>
            <person name="Simmons D."/>
            <person name="Wilczek-Boney K."/>
            <person name="Hale W."/>
            <person name="Jakkamsetti A."/>
            <person name="Pham P."/>
            <person name="Ruth R."/>
            <person name="San Lucas F."/>
            <person name="Warren J."/>
            <person name="Zhang J."/>
            <person name="Zhao Z."/>
            <person name="Zhou C."/>
            <person name="Zhu D."/>
            <person name="Lee S."/>
            <person name="Bess C."/>
            <person name="Blankenburg K."/>
            <person name="Forbes L."/>
            <person name="Fu Q."/>
            <person name="Gubbala S."/>
            <person name="Hirani K."/>
            <person name="Jayaseelan J.C."/>
            <person name="Lara F."/>
            <person name="Munidasa M."/>
            <person name="Palculict T."/>
            <person name="Patil S."/>
            <person name="Pu L.-L."/>
            <person name="Saada N."/>
            <person name="Tang L."/>
            <person name="Weissenberger G."/>
            <person name="Zhu Y."/>
            <person name="Hemphill L."/>
            <person name="Shang Y."/>
            <person name="Youmans B."/>
            <person name="Ayvaz T."/>
            <person name="Ross M."/>
            <person name="Santibanez J."/>
            <person name="Aqrawi P."/>
            <person name="Gross S."/>
            <person name="Joshi V."/>
            <person name="Fowler G."/>
            <person name="Nazareth L."/>
            <person name="Reid J."/>
            <person name="Worley K."/>
            <person name="Petrosino J."/>
            <person name="Highlander S."/>
            <person name="Gibbs R."/>
        </authorList>
    </citation>
    <scope>NUCLEOTIDE SEQUENCE [LARGE SCALE GENOMIC DNA]</scope>
    <source>
        <strain evidence="2 3">DSM 16608</strain>
    </source>
</reference>
<organism evidence="2 3">
    <name type="scientific">Prevotella multiformis DSM 16608</name>
    <dbReference type="NCBI Taxonomy" id="888743"/>
    <lineage>
        <taxon>Bacteria</taxon>
        <taxon>Pseudomonadati</taxon>
        <taxon>Bacteroidota</taxon>
        <taxon>Bacteroidia</taxon>
        <taxon>Bacteroidales</taxon>
        <taxon>Prevotellaceae</taxon>
        <taxon>Prevotella</taxon>
    </lineage>
</organism>
<dbReference type="EMBL" id="AEWX01000001">
    <property type="protein sequence ID" value="EGC21440.1"/>
    <property type="molecule type" value="Genomic_DNA"/>
</dbReference>